<evidence type="ECO:0000313" key="5">
    <source>
        <dbReference type="EMBL" id="MBS2212013.1"/>
    </source>
</evidence>
<keyword evidence="3" id="KW-0732">Signal</keyword>
<protein>
    <submittedName>
        <fullName evidence="5">S9 family peptidase</fullName>
    </submittedName>
</protein>
<dbReference type="Gene3D" id="2.120.10.30">
    <property type="entry name" value="TolB, C-terminal domain"/>
    <property type="match status" value="1"/>
</dbReference>
<sequence>MKAIIKTGLSLALLMCIGTLLHAQNTLTPDELLKLKNSRAVQLHPDGDQLIYAVYTPRTANEAPGGSRTSYILANLKTGESKPLFDEAIKGSSPQWSPDGKHLAFKMRADNAYQIFVLPENATEPIQVSDESNGVNSFEWNPDGTGFAYLSTTPYSAREKELKQRGYDFIYYEENIKNDNLYLIKIDEHFKQTAKVQITENVNVWDFTFDHQGQQLAYAATEQKLIDQRYVFRKIHIYSLETGKVSRVLNNVGKLGNYRFSPDGQQLTYTGALNINDHAVSQVYKVDLADGSIQNLTSEKYKGHVSWADWKNNKEIVYLAHEGVYPKLYTLSLKNNKRNLILDAGTNGVIFGTPLFTPDFKSFAFTGNTPNDISNLYKWDGKTALSKITDINPELAQTTLGKQEVINFTARDGLNIEGLLMKPIGYKEGETYPLIVYVHGGPESHHSNGWLTGYSTPGQVMAGKGYLVAYFNYRASTGYGVDFAMEGFEDPAGKEFDDLADGIDYLVENYGADRNRVGMAGGSYGGFASAWFATYYTDYIKAAAVFVGITNIISKKGTTDIAYEELYVHSGQPLEKQWEMNLKRSPVYHAHKSKTATLIYGGAADPRIHPSQSMELYRRMKMNDHPAVRLVQYPGEGHGNRKQVGRIDVLYRQIGWMDWYVKDLQPLDGPMPPLEISDKYGLDWDF</sequence>
<evidence type="ECO:0000256" key="3">
    <source>
        <dbReference type="SAM" id="SignalP"/>
    </source>
</evidence>
<dbReference type="Gene3D" id="2.120.10.60">
    <property type="entry name" value="Tricorn protease N-terminal domain"/>
    <property type="match status" value="1"/>
</dbReference>
<dbReference type="RefSeq" id="WP_212228427.1">
    <property type="nucleotide sequence ID" value="NZ_JAGUCN010000012.1"/>
</dbReference>
<gene>
    <name evidence="5" type="ORF">KEM09_11390</name>
</gene>
<dbReference type="Proteomes" id="UP000721861">
    <property type="component" value="Unassembled WGS sequence"/>
</dbReference>
<keyword evidence="2" id="KW-0720">Serine protease</keyword>
<dbReference type="EMBL" id="JAGUCN010000012">
    <property type="protein sequence ID" value="MBS2212013.1"/>
    <property type="molecule type" value="Genomic_DNA"/>
</dbReference>
<dbReference type="SUPFAM" id="SSF82171">
    <property type="entry name" value="DPP6 N-terminal domain-like"/>
    <property type="match status" value="1"/>
</dbReference>
<proteinExistence type="predicted"/>
<keyword evidence="2" id="KW-0645">Protease</keyword>
<evidence type="ECO:0000313" key="6">
    <source>
        <dbReference type="Proteomes" id="UP000721861"/>
    </source>
</evidence>
<dbReference type="InterPro" id="IPR001375">
    <property type="entry name" value="Peptidase_S9_cat"/>
</dbReference>
<accession>A0ABS5KCF0</accession>
<dbReference type="SUPFAM" id="SSF53474">
    <property type="entry name" value="alpha/beta-Hydrolases"/>
    <property type="match status" value="1"/>
</dbReference>
<evidence type="ECO:0000256" key="1">
    <source>
        <dbReference type="ARBA" id="ARBA00022801"/>
    </source>
</evidence>
<evidence type="ECO:0000259" key="4">
    <source>
        <dbReference type="Pfam" id="PF00326"/>
    </source>
</evidence>
<dbReference type="Pfam" id="PF00326">
    <property type="entry name" value="Peptidase_S9"/>
    <property type="match status" value="1"/>
</dbReference>
<comment type="caution">
    <text evidence="5">The sequence shown here is derived from an EMBL/GenBank/DDBJ whole genome shotgun (WGS) entry which is preliminary data.</text>
</comment>
<feature type="signal peptide" evidence="3">
    <location>
        <begin position="1"/>
        <end position="23"/>
    </location>
</feature>
<keyword evidence="6" id="KW-1185">Reference proteome</keyword>
<dbReference type="PANTHER" id="PTHR42776">
    <property type="entry name" value="SERINE PEPTIDASE S9 FAMILY MEMBER"/>
    <property type="match status" value="1"/>
</dbReference>
<dbReference type="InterPro" id="IPR011659">
    <property type="entry name" value="WD40"/>
</dbReference>
<evidence type="ECO:0000256" key="2">
    <source>
        <dbReference type="ARBA" id="ARBA00022825"/>
    </source>
</evidence>
<reference evidence="5 6" key="1">
    <citation type="journal article" date="2014" name="Int. J. Syst. Evol. Microbiol.">
        <title>Carboxylicivirga gen. nov. in the family Marinilabiliaceae with two novel species, Carboxylicivirga mesophila sp. nov. and Carboxylicivirga taeanensis sp. nov., and reclassification of Cytophaga fermentans as Saccharicrinis fermentans gen. nov., comb. nov.</title>
        <authorList>
            <person name="Yang S.H."/>
            <person name="Seo H.S."/>
            <person name="Woo J.H."/>
            <person name="Oh H.M."/>
            <person name="Jang H."/>
            <person name="Lee J.H."/>
            <person name="Kim S.J."/>
            <person name="Kwon K.K."/>
        </authorList>
    </citation>
    <scope>NUCLEOTIDE SEQUENCE [LARGE SCALE GENOMIC DNA]</scope>
    <source>
        <strain evidence="5 6">JCM 18290</strain>
    </source>
</reference>
<feature type="chain" id="PRO_5045757255" evidence="3">
    <location>
        <begin position="24"/>
        <end position="686"/>
    </location>
</feature>
<name>A0ABS5KCF0_9BACT</name>
<organism evidence="5 6">
    <name type="scientific">Carboxylicivirga mesophila</name>
    <dbReference type="NCBI Taxonomy" id="1166478"/>
    <lineage>
        <taxon>Bacteria</taxon>
        <taxon>Pseudomonadati</taxon>
        <taxon>Bacteroidota</taxon>
        <taxon>Bacteroidia</taxon>
        <taxon>Marinilabiliales</taxon>
        <taxon>Marinilabiliaceae</taxon>
        <taxon>Carboxylicivirga</taxon>
    </lineage>
</organism>
<dbReference type="Pfam" id="PF07676">
    <property type="entry name" value="PD40"/>
    <property type="match status" value="1"/>
</dbReference>
<dbReference type="InterPro" id="IPR011042">
    <property type="entry name" value="6-blade_b-propeller_TolB-like"/>
</dbReference>
<dbReference type="InterPro" id="IPR029058">
    <property type="entry name" value="AB_hydrolase_fold"/>
</dbReference>
<keyword evidence="1" id="KW-0378">Hydrolase</keyword>
<feature type="domain" description="Peptidase S9 prolyl oligopeptidase catalytic" evidence="4">
    <location>
        <begin position="459"/>
        <end position="662"/>
    </location>
</feature>
<dbReference type="PANTHER" id="PTHR42776:SF27">
    <property type="entry name" value="DIPEPTIDYL PEPTIDASE FAMILY MEMBER 6"/>
    <property type="match status" value="1"/>
</dbReference>
<dbReference type="Gene3D" id="3.40.50.1820">
    <property type="entry name" value="alpha/beta hydrolase"/>
    <property type="match status" value="1"/>
</dbReference>